<feature type="compositionally biased region" description="Polar residues" evidence="1">
    <location>
        <begin position="971"/>
        <end position="994"/>
    </location>
</feature>
<dbReference type="GeneID" id="6079285"/>
<dbReference type="KEGG" id="lbc:LACBIDRAFT_329549"/>
<reference evidence="2 3" key="1">
    <citation type="journal article" date="2008" name="Nature">
        <title>The genome of Laccaria bicolor provides insights into mycorrhizal symbiosis.</title>
        <authorList>
            <person name="Martin F."/>
            <person name="Aerts A."/>
            <person name="Ahren D."/>
            <person name="Brun A."/>
            <person name="Danchin E.G.J."/>
            <person name="Duchaussoy F."/>
            <person name="Gibon J."/>
            <person name="Kohler A."/>
            <person name="Lindquist E."/>
            <person name="Pereda V."/>
            <person name="Salamov A."/>
            <person name="Shapiro H.J."/>
            <person name="Wuyts J."/>
            <person name="Blaudez D."/>
            <person name="Buee M."/>
            <person name="Brokstein P."/>
            <person name="Canbaeck B."/>
            <person name="Cohen D."/>
            <person name="Courty P.E."/>
            <person name="Coutinho P.M."/>
            <person name="Delaruelle C."/>
            <person name="Detter J.C."/>
            <person name="Deveau A."/>
            <person name="DiFazio S."/>
            <person name="Duplessis S."/>
            <person name="Fraissinet-Tachet L."/>
            <person name="Lucic E."/>
            <person name="Frey-Klett P."/>
            <person name="Fourrey C."/>
            <person name="Feussner I."/>
            <person name="Gay G."/>
            <person name="Grimwood J."/>
            <person name="Hoegger P.J."/>
            <person name="Jain P."/>
            <person name="Kilaru S."/>
            <person name="Labbe J."/>
            <person name="Lin Y.C."/>
            <person name="Legue V."/>
            <person name="Le Tacon F."/>
            <person name="Marmeisse R."/>
            <person name="Melayah D."/>
            <person name="Montanini B."/>
            <person name="Muratet M."/>
            <person name="Nehls U."/>
            <person name="Niculita-Hirzel H."/>
            <person name="Oudot-Le Secq M.P."/>
            <person name="Peter M."/>
            <person name="Quesneville H."/>
            <person name="Rajashekar B."/>
            <person name="Reich M."/>
            <person name="Rouhier N."/>
            <person name="Schmutz J."/>
            <person name="Yin T."/>
            <person name="Chalot M."/>
            <person name="Henrissat B."/>
            <person name="Kuees U."/>
            <person name="Lucas S."/>
            <person name="Van de Peer Y."/>
            <person name="Podila G.K."/>
            <person name="Polle A."/>
            <person name="Pukkila P.J."/>
            <person name="Richardson P.M."/>
            <person name="Rouze P."/>
            <person name="Sanders I.R."/>
            <person name="Stajich J.E."/>
            <person name="Tunlid A."/>
            <person name="Tuskan G."/>
            <person name="Grigoriev I.V."/>
        </authorList>
    </citation>
    <scope>NUCLEOTIDE SEQUENCE [LARGE SCALE GENOMIC DNA]</scope>
    <source>
        <strain evidence="3">S238N-H82 / ATCC MYA-4686</strain>
    </source>
</reference>
<feature type="region of interest" description="Disordered" evidence="1">
    <location>
        <begin position="1156"/>
        <end position="1187"/>
    </location>
</feature>
<protein>
    <submittedName>
        <fullName evidence="2">Predicted protein</fullName>
    </submittedName>
</protein>
<feature type="compositionally biased region" description="Basic and acidic residues" evidence="1">
    <location>
        <begin position="600"/>
        <end position="629"/>
    </location>
</feature>
<gene>
    <name evidence="2" type="ORF">LACBIDRAFT_329549</name>
</gene>
<feature type="region of interest" description="Disordered" evidence="1">
    <location>
        <begin position="586"/>
        <end position="632"/>
    </location>
</feature>
<evidence type="ECO:0000313" key="3">
    <source>
        <dbReference type="Proteomes" id="UP000001194"/>
    </source>
</evidence>
<feature type="compositionally biased region" description="Acidic residues" evidence="1">
    <location>
        <begin position="718"/>
        <end position="728"/>
    </location>
</feature>
<feature type="compositionally biased region" description="Polar residues" evidence="1">
    <location>
        <begin position="670"/>
        <end position="684"/>
    </location>
</feature>
<feature type="compositionally biased region" description="Basic and acidic residues" evidence="1">
    <location>
        <begin position="265"/>
        <end position="276"/>
    </location>
</feature>
<keyword evidence="3" id="KW-1185">Reference proteome</keyword>
<dbReference type="InParanoid" id="B0DID9"/>
<dbReference type="Proteomes" id="UP000001194">
    <property type="component" value="Unassembled WGS sequence"/>
</dbReference>
<evidence type="ECO:0000256" key="1">
    <source>
        <dbReference type="SAM" id="MobiDB-lite"/>
    </source>
</evidence>
<feature type="compositionally biased region" description="Low complexity" evidence="1">
    <location>
        <begin position="13"/>
        <end position="23"/>
    </location>
</feature>
<dbReference type="Gene3D" id="2.60.40.640">
    <property type="match status" value="2"/>
</dbReference>
<organism evidence="3">
    <name type="scientific">Laccaria bicolor (strain S238N-H82 / ATCC MYA-4686)</name>
    <name type="common">Bicoloured deceiver</name>
    <name type="synonym">Laccaria laccata var. bicolor</name>
    <dbReference type="NCBI Taxonomy" id="486041"/>
    <lineage>
        <taxon>Eukaryota</taxon>
        <taxon>Fungi</taxon>
        <taxon>Dikarya</taxon>
        <taxon>Basidiomycota</taxon>
        <taxon>Agaricomycotina</taxon>
        <taxon>Agaricomycetes</taxon>
        <taxon>Agaricomycetidae</taxon>
        <taxon>Agaricales</taxon>
        <taxon>Agaricineae</taxon>
        <taxon>Hydnangiaceae</taxon>
        <taxon>Laccaria</taxon>
    </lineage>
</organism>
<feature type="compositionally biased region" description="Polar residues" evidence="1">
    <location>
        <begin position="947"/>
        <end position="959"/>
    </location>
</feature>
<accession>B0DID9</accession>
<feature type="compositionally biased region" description="Polar residues" evidence="1">
    <location>
        <begin position="278"/>
        <end position="290"/>
    </location>
</feature>
<dbReference type="AlphaFoldDB" id="B0DID9"/>
<sequence>MPPVKDTSHQNRSARASVASPSPLRYSSAPPRYSSVFGISAQQVTTEGVSHTERTYNICSGLKNKPWVTFRVFSQRSLGASSRHQDFPRLSSGNMVAGLVELTLDSPQTIHSITVSLHGRVIKGYLTEGADTFLDHQVNIWTRADGDPHFPDQVFKKFNGRLHGAYRFPFAFPFPTLVDISTSTAFPPPFQDPVGTSSSSIPSDATVSPTRSRSLLYATTPPTSRFRSQSSKKAPSTQVSTNDEFNDTHTDDASTAYISMRGAVRRKDSLNQDRRKNQVSCFSAPSSPQESDSKARLKRAVEEQDRILAQIEGSISNRLPVHVYPTPQTFSERGIRANVQYELVLHIAHGMLRPASKLKTVVIYTPSIIPPLSSVARQQAYIRGSSLPGPAADPDGWQTLPKVMVYGKLPRRPELCYTRGTVIPCYLTLECLDVHALDLLSTPKSPVVRLTRRVRYTAGAPSTTDDVLNEPSSPFGTLSGDPFASPIKSFFNMGGGKRGDMTEEIDEVDLAVWWVPASDATQGMYLRRLEGEIHLAKDLQPTCRFLPFSVEYAIEMLPLVSQSFEPYSTGREKFILIHPVEIATHHSEEGPMPTAFTKPFPDREREKREKDREKEKEHMPEPHPIKPEREEDGLMTSCGQLVRCQTQIIDVGDSDSYNGTVTGVKPDNTAGHQLSPEHSLNAESPNRFPHRTTAPLNRVGTRLPRYSALGSQQSISDYDVEPYADGETIDPRSTTDDGITAPPVEDASSQNRLSARESVGSASPPRYSFAPPRYSSAFGVSAQQVTTGRAEHIYNICSGLKNKPWVTFRVFSQPSPGASSKHQDLPRFSSGDIVAGLIEFTLDSPQTINSITVSLRGRVIRGYLAEESDTFLDHQVSIWTRADGDPHFPDQGSTKKFNGRLNGAHHFPFAFPFPTLVDISTSTAFPPPFQTLQDPVGSSPNPSSSNATVSPTRSSSLLPATTPPTRFRSRSIPTNATFFSGSKKAPSTQMSTNDHFNDNHTHDVSTAYISMRGAGRRKDSLDRDRPGNQIEDGDYLYTFHYLSPSFSRSPASLHSRFFASWTNGRSRWLCYTRGTVIPCYLTLECLDVHALDLLSTPKSPVVRLTRRLSLTWVFLPFSIEYAVEMLPLVSDFFEPHSTGRENFIFIHPVEIATHHSEEGPMPTAFTKPLHDREREKRKKERQGEKDLMSLVNSRSPEFVIRYHLRSQMMVV</sequence>
<dbReference type="InterPro" id="IPR014752">
    <property type="entry name" value="Arrestin-like_C"/>
</dbReference>
<feature type="region of interest" description="Disordered" evidence="1">
    <location>
        <begin position="189"/>
        <end position="298"/>
    </location>
</feature>
<dbReference type="EMBL" id="DS547112">
    <property type="protein sequence ID" value="EDR05674.1"/>
    <property type="molecule type" value="Genomic_DNA"/>
</dbReference>
<feature type="region of interest" description="Disordered" evidence="1">
    <location>
        <begin position="928"/>
        <end position="1001"/>
    </location>
</feature>
<name>B0DID9_LACBS</name>
<feature type="compositionally biased region" description="Polar residues" evidence="1">
    <location>
        <begin position="220"/>
        <end position="243"/>
    </location>
</feature>
<dbReference type="HOGENOM" id="CLU_269724_0_0_1"/>
<dbReference type="OrthoDB" id="3262423at2759"/>
<feature type="region of interest" description="Disordered" evidence="1">
    <location>
        <begin position="710"/>
        <end position="767"/>
    </location>
</feature>
<feature type="region of interest" description="Disordered" evidence="1">
    <location>
        <begin position="667"/>
        <end position="694"/>
    </location>
</feature>
<evidence type="ECO:0000313" key="2">
    <source>
        <dbReference type="EMBL" id="EDR05674.1"/>
    </source>
</evidence>
<feature type="compositionally biased region" description="Polar residues" evidence="1">
    <location>
        <begin position="194"/>
        <end position="213"/>
    </location>
</feature>
<proteinExistence type="predicted"/>
<feature type="region of interest" description="Disordered" evidence="1">
    <location>
        <begin position="1"/>
        <end position="26"/>
    </location>
</feature>
<dbReference type="RefSeq" id="XP_001883778.1">
    <property type="nucleotide sequence ID" value="XM_001883743.1"/>
</dbReference>